<reference evidence="2" key="1">
    <citation type="journal article" date="2004" name="Nature">
        <title>Genome duplication in the teleost fish Tetraodon nigroviridis reveals the early vertebrate proto-karyotype.</title>
        <authorList>
            <person name="Jaillon O."/>
            <person name="Aury J.-M."/>
            <person name="Brunet F."/>
            <person name="Petit J.-L."/>
            <person name="Stange-Thomann N."/>
            <person name="Mauceli E."/>
            <person name="Bouneau L."/>
            <person name="Fischer C."/>
            <person name="Ozouf-Costaz C."/>
            <person name="Bernot A."/>
            <person name="Nicaud S."/>
            <person name="Jaffe D."/>
            <person name="Fisher S."/>
            <person name="Lutfalla G."/>
            <person name="Dossat C."/>
            <person name="Segurens B."/>
            <person name="Dasilva C."/>
            <person name="Salanoubat M."/>
            <person name="Levy M."/>
            <person name="Boudet N."/>
            <person name="Castellano S."/>
            <person name="Anthouard V."/>
            <person name="Jubin C."/>
            <person name="Castelli V."/>
            <person name="Katinka M."/>
            <person name="Vacherie B."/>
            <person name="Biemont C."/>
            <person name="Skalli Z."/>
            <person name="Cattolico L."/>
            <person name="Poulain J."/>
            <person name="De Berardinis V."/>
            <person name="Cruaud C."/>
            <person name="Duprat S."/>
            <person name="Brottier P."/>
            <person name="Coutanceau J.-P."/>
            <person name="Gouzy J."/>
            <person name="Parra G."/>
            <person name="Lardier G."/>
            <person name="Chapple C."/>
            <person name="McKernan K.J."/>
            <person name="McEwan P."/>
            <person name="Bosak S."/>
            <person name="Kellis M."/>
            <person name="Volff J.-N."/>
            <person name="Guigo R."/>
            <person name="Zody M.C."/>
            <person name="Mesirov J."/>
            <person name="Lindblad-Toh K."/>
            <person name="Birren B."/>
            <person name="Nusbaum C."/>
            <person name="Kahn D."/>
            <person name="Robinson-Rechavi M."/>
            <person name="Laudet V."/>
            <person name="Schachter V."/>
            <person name="Quetier F."/>
            <person name="Saurin W."/>
            <person name="Scarpelli C."/>
            <person name="Wincker P."/>
            <person name="Lander E.S."/>
            <person name="Weissenbach J."/>
            <person name="Roest Crollius H."/>
        </authorList>
    </citation>
    <scope>NUCLEOTIDE SEQUENCE [LARGE SCALE GENOMIC DNA]</scope>
</reference>
<evidence type="ECO:0000256" key="1">
    <source>
        <dbReference type="SAM" id="MobiDB-lite"/>
    </source>
</evidence>
<dbReference type="AlphaFoldDB" id="Q4T5Q1"/>
<organism evidence="2">
    <name type="scientific">Tetraodon nigroviridis</name>
    <name type="common">Spotted green pufferfish</name>
    <name type="synonym">Chelonodon nigroviridis</name>
    <dbReference type="NCBI Taxonomy" id="99883"/>
    <lineage>
        <taxon>Eukaryota</taxon>
        <taxon>Metazoa</taxon>
        <taxon>Chordata</taxon>
        <taxon>Craniata</taxon>
        <taxon>Vertebrata</taxon>
        <taxon>Euteleostomi</taxon>
        <taxon>Actinopterygii</taxon>
        <taxon>Neopterygii</taxon>
        <taxon>Teleostei</taxon>
        <taxon>Neoteleostei</taxon>
        <taxon>Acanthomorphata</taxon>
        <taxon>Eupercaria</taxon>
        <taxon>Tetraodontiformes</taxon>
        <taxon>Tetradontoidea</taxon>
        <taxon>Tetraodontidae</taxon>
        <taxon>Tetraodon</taxon>
    </lineage>
</organism>
<proteinExistence type="predicted"/>
<feature type="non-terminal residue" evidence="2">
    <location>
        <position position="1"/>
    </location>
</feature>
<accession>Q4T5Q1</accession>
<protein>
    <submittedName>
        <fullName evidence="2">(spotted green pufferfish) hypothetical protein</fullName>
    </submittedName>
</protein>
<comment type="caution">
    <text evidence="2">The sequence shown here is derived from an EMBL/GenBank/DDBJ whole genome shotgun (WGS) entry which is preliminary data.</text>
</comment>
<dbReference type="EMBL" id="CAAE01009163">
    <property type="protein sequence ID" value="CAF91781.1"/>
    <property type="molecule type" value="Genomic_DNA"/>
</dbReference>
<name>Q4T5Q1_TETNG</name>
<dbReference type="KEGG" id="tng:GSTEN00006693G001"/>
<reference evidence="2" key="2">
    <citation type="submission" date="2004-02" db="EMBL/GenBank/DDBJ databases">
        <authorList>
            <consortium name="Genoscope"/>
            <consortium name="Whitehead Institute Centre for Genome Research"/>
        </authorList>
    </citation>
    <scope>NUCLEOTIDE SEQUENCE</scope>
</reference>
<evidence type="ECO:0000313" key="2">
    <source>
        <dbReference type="EMBL" id="CAF91781.1"/>
    </source>
</evidence>
<gene>
    <name evidence="2" type="ORF">GSTENG00006693001</name>
</gene>
<feature type="region of interest" description="Disordered" evidence="1">
    <location>
        <begin position="25"/>
        <end position="50"/>
    </location>
</feature>
<dbReference type="OrthoDB" id="10451550at2759"/>
<sequence length="50" mass="5793">SSLSHQCVRRKRFLLTSSRTGAPVWTRRTQSLHQSKKNRRNPGVIRTESS</sequence>